<feature type="region of interest" description="Disordered" evidence="1">
    <location>
        <begin position="195"/>
        <end position="214"/>
    </location>
</feature>
<dbReference type="SUPFAM" id="SSF81383">
    <property type="entry name" value="F-box domain"/>
    <property type="match status" value="1"/>
</dbReference>
<keyword evidence="4" id="KW-1185">Reference proteome</keyword>
<dbReference type="InterPro" id="IPR032675">
    <property type="entry name" value="LRR_dom_sf"/>
</dbReference>
<organism evidence="3 4">
    <name type="scientific">Mycena chlorophos</name>
    <name type="common">Agaric fungus</name>
    <name type="synonym">Agaricus chlorophos</name>
    <dbReference type="NCBI Taxonomy" id="658473"/>
    <lineage>
        <taxon>Eukaryota</taxon>
        <taxon>Fungi</taxon>
        <taxon>Dikarya</taxon>
        <taxon>Basidiomycota</taxon>
        <taxon>Agaricomycotina</taxon>
        <taxon>Agaricomycetes</taxon>
        <taxon>Agaricomycetidae</taxon>
        <taxon>Agaricales</taxon>
        <taxon>Marasmiineae</taxon>
        <taxon>Mycenaceae</taxon>
        <taxon>Mycena</taxon>
    </lineage>
</organism>
<dbReference type="Pfam" id="PF12937">
    <property type="entry name" value="F-box-like"/>
    <property type="match status" value="1"/>
</dbReference>
<accession>A0ABQ0LJ51</accession>
<dbReference type="Gene3D" id="3.80.10.10">
    <property type="entry name" value="Ribonuclease Inhibitor"/>
    <property type="match status" value="1"/>
</dbReference>
<evidence type="ECO:0000313" key="4">
    <source>
        <dbReference type="Proteomes" id="UP000815677"/>
    </source>
</evidence>
<protein>
    <recommendedName>
        <fullName evidence="2">F-box domain-containing protein</fullName>
    </recommendedName>
</protein>
<feature type="compositionally biased region" description="Polar residues" evidence="1">
    <location>
        <begin position="201"/>
        <end position="211"/>
    </location>
</feature>
<dbReference type="InterPro" id="IPR036047">
    <property type="entry name" value="F-box-like_dom_sf"/>
</dbReference>
<dbReference type="EMBL" id="DF846895">
    <property type="protein sequence ID" value="GAT51075.1"/>
    <property type="molecule type" value="Genomic_DNA"/>
</dbReference>
<evidence type="ECO:0000313" key="3">
    <source>
        <dbReference type="EMBL" id="GAT51075.1"/>
    </source>
</evidence>
<evidence type="ECO:0000256" key="1">
    <source>
        <dbReference type="SAM" id="MobiDB-lite"/>
    </source>
</evidence>
<proteinExistence type="predicted"/>
<sequence length="404" mass="45098">MSRLPNELCDHIIAELHNEPASLAKCALVSRSWVTASQRALFSTLHVNERNLSAVTTPVVRYVKHLHVHVWGDVQKAHQNRINRRQGASSEAEQHRHVLALLLPELHHFKNVSELTLDCCRWLAPHKWNGAWTEPLAEAFPSLRKLNITYPTFPSLHKLNITYPSFETLSDFIDLVAAFRHLQHLTIDGVDVEEASHEYSNEPQDPYSGTKTPPPTLESISYKSPHANHPFRGCGGGPFLHWLAEHPGPFKTLRLSAGAEEGDVNAAVELIAAAAQNLEVLSLTFDDQWQMWEGFSLSLNTHLRHLVFPSGPDFVSELPQLIQSISSPLEFVTIGDIDQIDEDVWPELVAALAAISSLKKVAFCIGEIARDTGEARAKEFAEEFPSFSERGIVVFAKKDGAAEW</sequence>
<evidence type="ECO:0000259" key="2">
    <source>
        <dbReference type="Pfam" id="PF12937"/>
    </source>
</evidence>
<dbReference type="SUPFAM" id="SSF52047">
    <property type="entry name" value="RNI-like"/>
    <property type="match status" value="1"/>
</dbReference>
<name>A0ABQ0LJ51_MYCCL</name>
<dbReference type="InterPro" id="IPR001810">
    <property type="entry name" value="F-box_dom"/>
</dbReference>
<gene>
    <name evidence="3" type="ORF">MCHLO_08249</name>
</gene>
<feature type="domain" description="F-box" evidence="2">
    <location>
        <begin position="1"/>
        <end position="38"/>
    </location>
</feature>
<reference evidence="3" key="1">
    <citation type="submission" date="2014-09" db="EMBL/GenBank/DDBJ databases">
        <title>Genome sequence of the luminous mushroom Mycena chlorophos for searching fungal bioluminescence genes.</title>
        <authorList>
            <person name="Tanaka Y."/>
            <person name="Kasuga D."/>
            <person name="Oba Y."/>
            <person name="Hase S."/>
            <person name="Sato K."/>
            <person name="Oba Y."/>
            <person name="Sakakibara Y."/>
        </authorList>
    </citation>
    <scope>NUCLEOTIDE SEQUENCE</scope>
</reference>
<dbReference type="Proteomes" id="UP000815677">
    <property type="component" value="Unassembled WGS sequence"/>
</dbReference>